<feature type="binding site" evidence="19">
    <location>
        <position position="253"/>
    </location>
    <ligand>
        <name>Zn(2+)</name>
        <dbReference type="ChEBI" id="CHEBI:29105"/>
    </ligand>
</feature>
<dbReference type="PROSITE" id="PS50972">
    <property type="entry name" value="PTERIN_BINDING"/>
    <property type="match status" value="1"/>
</dbReference>
<keyword evidence="10" id="KW-0846">Cobalamin</keyword>
<dbReference type="Pfam" id="PF02574">
    <property type="entry name" value="S-methyl_trans"/>
    <property type="match status" value="1"/>
</dbReference>
<dbReference type="InterPro" id="IPR036724">
    <property type="entry name" value="Cobalamin-bd_sf"/>
</dbReference>
<dbReference type="Gene3D" id="1.10.1240.10">
    <property type="entry name" value="Methionine synthase domain"/>
    <property type="match status" value="1"/>
</dbReference>
<dbReference type="PROSITE" id="PS51337">
    <property type="entry name" value="B12_BINDING_NTER"/>
    <property type="match status" value="1"/>
</dbReference>
<dbReference type="Pfam" id="PF00809">
    <property type="entry name" value="Pterin_bind"/>
    <property type="match status" value="1"/>
</dbReference>
<evidence type="ECO:0000256" key="4">
    <source>
        <dbReference type="ARBA" id="ARBA00005178"/>
    </source>
</evidence>
<comment type="caution">
    <text evidence="24">The sequence shown here is derived from an EMBL/GenBank/DDBJ whole genome shotgun (WGS) entry which is preliminary data.</text>
</comment>
<organism evidence="24 25">
    <name type="scientific">candidate division WOR-3 bacterium</name>
    <dbReference type="NCBI Taxonomy" id="2052148"/>
    <lineage>
        <taxon>Bacteria</taxon>
        <taxon>Bacteria division WOR-3</taxon>
    </lineage>
</organism>
<dbReference type="SMART" id="SM01018">
    <property type="entry name" value="B12-binding_2"/>
    <property type="match status" value="1"/>
</dbReference>
<sequence length="746" mass="82348">MAGISYKKTIVLDGAIGTELKKIYPDLRSEQVLTKDPDLIQKIHQGYADAGADIILTNTFGVNPSRYRKEEIERLIRLAVRLVRKTGRIVAGDIGPSGRIPEPFGDYHFDAMIEDYSFLARTLVRAGADILYLETFTSLIEARAAVLAARMMRKPVFVTLTFDDSLRTPFGDLPESCALILSELGATAVGANCATPEIVIEVLKRMRKVTDLPLIAKPNRGVPTETGFSYTPRKMASFIPELVGVAELVGGCCGTDYQFIRAVAKKRRRIRKRKRKVRILATPQRLFSLDHTLLVGERINPTGRKRLTRALRRGDLNYIVAEAKAQEKAGAEAIDLNLFLPDFDEKAAMARIAAPLTKEISIPVFVDTKDLSAAEAFIKRYPGIAVINSSRVVREELIRSLRLAIRYGSYLVVSLSGRKLPKDHQERMRYFRLARKIARRVGFPKEHLIYDPLVFPVASEPDQLKETLRTVQELSRRGELTILGISNVSYGMPERSRLNAALVAAAIHSGVSFIIANPMDGLVRDVAAGAGILFEGRSAAGPAKKIETLEDAIVAGDPRQALILARAESQPLKAIDEKVIPALRIVGKRYETGEIFLPQLLASAQAAKAAIDLLKERIPKRRTRRLPPVILATVEGDIHDLGKNILKTLLLSHGIPVLDLGVNVRTDRIVKTVREKRAKVVGLSALMTTTMSRMAEVAERLKKRGLKVTLIIGGAVVDERFARRIGARHARDAIAGVNLIKKILGV</sequence>
<evidence type="ECO:0000256" key="9">
    <source>
        <dbReference type="ARBA" id="ARBA00022605"/>
    </source>
</evidence>
<proteinExistence type="inferred from homology"/>
<dbReference type="Proteomes" id="UP000268469">
    <property type="component" value="Unassembled WGS sequence"/>
</dbReference>
<comment type="function">
    <text evidence="17">Catalyzes the transfer of a methyl group from methyl-cobalamin to homocysteine, yielding enzyme-bound cob(I)alamin and methionine. Subsequently, remethylates the cofactor using methyltetrahydrofolate.</text>
</comment>
<protein>
    <recommendedName>
        <fullName evidence="7">Methionine synthase</fullName>
        <ecNumber evidence="6">2.1.1.13</ecNumber>
    </recommendedName>
    <alternativeName>
        <fullName evidence="18">5-methyltetrahydrofolate--homocysteine methyltransferase</fullName>
    </alternativeName>
</protein>
<keyword evidence="15" id="KW-0486">Methionine biosynthesis</keyword>
<evidence type="ECO:0000256" key="18">
    <source>
        <dbReference type="ARBA" id="ARBA00031040"/>
    </source>
</evidence>
<evidence type="ECO:0000259" key="23">
    <source>
        <dbReference type="PROSITE" id="PS51337"/>
    </source>
</evidence>
<keyword evidence="16" id="KW-0170">Cobalt</keyword>
<evidence type="ECO:0000256" key="13">
    <source>
        <dbReference type="ARBA" id="ARBA00022723"/>
    </source>
</evidence>
<dbReference type="InterPro" id="IPR036589">
    <property type="entry name" value="HCY_dom_sf"/>
</dbReference>
<dbReference type="Gene3D" id="3.40.50.280">
    <property type="entry name" value="Cobalamin-binding domain"/>
    <property type="match status" value="1"/>
</dbReference>
<evidence type="ECO:0000256" key="11">
    <source>
        <dbReference type="ARBA" id="ARBA00022679"/>
    </source>
</evidence>
<keyword evidence="12" id="KW-0949">S-adenosyl-L-methionine</keyword>
<dbReference type="AlphaFoldDB" id="A0A660SID2"/>
<evidence type="ECO:0000313" key="25">
    <source>
        <dbReference type="Proteomes" id="UP000268469"/>
    </source>
</evidence>
<dbReference type="InterPro" id="IPR003759">
    <property type="entry name" value="Cbl-bd_cap"/>
</dbReference>
<evidence type="ECO:0000256" key="16">
    <source>
        <dbReference type="ARBA" id="ARBA00023285"/>
    </source>
</evidence>
<evidence type="ECO:0000256" key="19">
    <source>
        <dbReference type="PROSITE-ProRule" id="PRU00333"/>
    </source>
</evidence>
<keyword evidence="13 19" id="KW-0479">Metal-binding</keyword>
<evidence type="ECO:0000256" key="7">
    <source>
        <dbReference type="ARBA" id="ARBA00013998"/>
    </source>
</evidence>
<evidence type="ECO:0000256" key="3">
    <source>
        <dbReference type="ARBA" id="ARBA00001956"/>
    </source>
</evidence>
<feature type="binding site" evidence="19">
    <location>
        <position position="193"/>
    </location>
    <ligand>
        <name>Zn(2+)</name>
        <dbReference type="ChEBI" id="CHEBI:29105"/>
    </ligand>
</feature>
<dbReference type="PROSITE" id="PS51332">
    <property type="entry name" value="B12_BINDING"/>
    <property type="match status" value="1"/>
</dbReference>
<dbReference type="InterPro" id="IPR000489">
    <property type="entry name" value="Pterin-binding_dom"/>
</dbReference>
<dbReference type="SUPFAM" id="SSF51717">
    <property type="entry name" value="Dihydropteroate synthetase-like"/>
    <property type="match status" value="1"/>
</dbReference>
<comment type="pathway">
    <text evidence="4">Amino-acid biosynthesis; L-methionine biosynthesis via de novo pathway; L-methionine from L-homocysteine (MetH route): step 1/1.</text>
</comment>
<feature type="binding site" evidence="19">
    <location>
        <position position="252"/>
    </location>
    <ligand>
        <name>Zn(2+)</name>
        <dbReference type="ChEBI" id="CHEBI:29105"/>
    </ligand>
</feature>
<dbReference type="Gene3D" id="3.20.20.20">
    <property type="entry name" value="Dihydropteroate synthase-like"/>
    <property type="match status" value="1"/>
</dbReference>
<dbReference type="EC" id="2.1.1.13" evidence="6"/>
<evidence type="ECO:0000256" key="8">
    <source>
        <dbReference type="ARBA" id="ARBA00022603"/>
    </source>
</evidence>
<dbReference type="SUPFAM" id="SSF47644">
    <property type="entry name" value="Methionine synthase domain"/>
    <property type="match status" value="1"/>
</dbReference>
<keyword evidence="9" id="KW-0028">Amino-acid biosynthesis</keyword>
<dbReference type="InterPro" id="IPR036594">
    <property type="entry name" value="Meth_synthase_dom"/>
</dbReference>
<evidence type="ECO:0000259" key="20">
    <source>
        <dbReference type="PROSITE" id="PS50970"/>
    </source>
</evidence>
<evidence type="ECO:0000259" key="22">
    <source>
        <dbReference type="PROSITE" id="PS51332"/>
    </source>
</evidence>
<feature type="domain" description="Pterin-binding" evidence="21">
    <location>
        <begin position="292"/>
        <end position="534"/>
    </location>
</feature>
<evidence type="ECO:0000256" key="10">
    <source>
        <dbReference type="ARBA" id="ARBA00022628"/>
    </source>
</evidence>
<gene>
    <name evidence="24" type="ORF">DRP53_07130</name>
</gene>
<dbReference type="InterPro" id="IPR006158">
    <property type="entry name" value="Cobalamin-bd"/>
</dbReference>
<dbReference type="PANTHER" id="PTHR45833:SF1">
    <property type="entry name" value="METHIONINE SYNTHASE"/>
    <property type="match status" value="1"/>
</dbReference>
<comment type="cofactor">
    <cofactor evidence="2 19">
        <name>Zn(2+)</name>
        <dbReference type="ChEBI" id="CHEBI:29105"/>
    </cofactor>
</comment>
<evidence type="ECO:0000256" key="12">
    <source>
        <dbReference type="ARBA" id="ARBA00022691"/>
    </source>
</evidence>
<accession>A0A660SID2</accession>
<evidence type="ECO:0000256" key="14">
    <source>
        <dbReference type="ARBA" id="ARBA00022833"/>
    </source>
</evidence>
<dbReference type="GO" id="GO:0032259">
    <property type="term" value="P:methylation"/>
    <property type="evidence" value="ECO:0007669"/>
    <property type="project" value="UniProtKB-KW"/>
</dbReference>
<dbReference type="SUPFAM" id="SSF52242">
    <property type="entry name" value="Cobalamin (vitamin B12)-binding domain"/>
    <property type="match status" value="1"/>
</dbReference>
<evidence type="ECO:0000256" key="17">
    <source>
        <dbReference type="ARBA" id="ARBA00025552"/>
    </source>
</evidence>
<dbReference type="InterPro" id="IPR011005">
    <property type="entry name" value="Dihydropteroate_synth-like_sf"/>
</dbReference>
<evidence type="ECO:0000256" key="6">
    <source>
        <dbReference type="ARBA" id="ARBA00012032"/>
    </source>
</evidence>
<evidence type="ECO:0000256" key="15">
    <source>
        <dbReference type="ARBA" id="ARBA00023167"/>
    </source>
</evidence>
<dbReference type="Gene3D" id="3.20.20.330">
    <property type="entry name" value="Homocysteine-binding-like domain"/>
    <property type="match status" value="1"/>
</dbReference>
<keyword evidence="8 19" id="KW-0489">Methyltransferase</keyword>
<dbReference type="InterPro" id="IPR003726">
    <property type="entry name" value="HCY_dom"/>
</dbReference>
<dbReference type="GO" id="GO:0050667">
    <property type="term" value="P:homocysteine metabolic process"/>
    <property type="evidence" value="ECO:0007669"/>
    <property type="project" value="TreeGrafter"/>
</dbReference>
<dbReference type="PANTHER" id="PTHR45833">
    <property type="entry name" value="METHIONINE SYNTHASE"/>
    <property type="match status" value="1"/>
</dbReference>
<evidence type="ECO:0000259" key="21">
    <source>
        <dbReference type="PROSITE" id="PS50972"/>
    </source>
</evidence>
<dbReference type="UniPathway" id="UPA00051">
    <property type="reaction ID" value="UER00081"/>
</dbReference>
<comment type="catalytic activity">
    <reaction evidence="1">
        <text>(6S)-5-methyl-5,6,7,8-tetrahydrofolate + L-homocysteine = (6S)-5,6,7,8-tetrahydrofolate + L-methionine</text>
        <dbReference type="Rhea" id="RHEA:11172"/>
        <dbReference type="ChEBI" id="CHEBI:18608"/>
        <dbReference type="ChEBI" id="CHEBI:57453"/>
        <dbReference type="ChEBI" id="CHEBI:57844"/>
        <dbReference type="ChEBI" id="CHEBI:58199"/>
        <dbReference type="EC" id="2.1.1.13"/>
    </reaction>
</comment>
<feature type="domain" description="Hcy-binding" evidence="20">
    <location>
        <begin position="1"/>
        <end position="267"/>
    </location>
</feature>
<keyword evidence="14 19" id="KW-0862">Zinc</keyword>
<dbReference type="GO" id="GO:0046872">
    <property type="term" value="F:metal ion binding"/>
    <property type="evidence" value="ECO:0007669"/>
    <property type="project" value="UniProtKB-KW"/>
</dbReference>
<evidence type="ECO:0000256" key="2">
    <source>
        <dbReference type="ARBA" id="ARBA00001947"/>
    </source>
</evidence>
<reference evidence="24 25" key="1">
    <citation type="submission" date="2018-06" db="EMBL/GenBank/DDBJ databases">
        <title>Extensive metabolic versatility and redundancy in microbially diverse, dynamic hydrothermal sediments.</title>
        <authorList>
            <person name="Dombrowski N."/>
            <person name="Teske A."/>
            <person name="Baker B.J."/>
        </authorList>
    </citation>
    <scope>NUCLEOTIDE SEQUENCE [LARGE SCALE GENOMIC DNA]</scope>
    <source>
        <strain evidence="24">B36_G15</strain>
    </source>
</reference>
<comment type="cofactor">
    <cofactor evidence="3">
        <name>methylcob(III)alamin</name>
        <dbReference type="ChEBI" id="CHEBI:28115"/>
    </cofactor>
</comment>
<dbReference type="GO" id="GO:0005829">
    <property type="term" value="C:cytosol"/>
    <property type="evidence" value="ECO:0007669"/>
    <property type="project" value="TreeGrafter"/>
</dbReference>
<evidence type="ECO:0000313" key="24">
    <source>
        <dbReference type="EMBL" id="RKX69781.1"/>
    </source>
</evidence>
<dbReference type="InterPro" id="IPR050554">
    <property type="entry name" value="Met_Synthase/Corrinoid"/>
</dbReference>
<dbReference type="EMBL" id="QNBE01000066">
    <property type="protein sequence ID" value="RKX69781.1"/>
    <property type="molecule type" value="Genomic_DNA"/>
</dbReference>
<dbReference type="Pfam" id="PF02607">
    <property type="entry name" value="B12-binding_2"/>
    <property type="match status" value="1"/>
</dbReference>
<dbReference type="PROSITE" id="PS50970">
    <property type="entry name" value="HCY"/>
    <property type="match status" value="1"/>
</dbReference>
<name>A0A660SID2_UNCW3</name>
<feature type="domain" description="B12-binding N-terminal" evidence="23">
    <location>
        <begin position="536"/>
        <end position="626"/>
    </location>
</feature>
<dbReference type="GO" id="GO:0046653">
    <property type="term" value="P:tetrahydrofolate metabolic process"/>
    <property type="evidence" value="ECO:0007669"/>
    <property type="project" value="TreeGrafter"/>
</dbReference>
<dbReference type="Pfam" id="PF02310">
    <property type="entry name" value="B12-binding"/>
    <property type="match status" value="1"/>
</dbReference>
<evidence type="ECO:0000256" key="5">
    <source>
        <dbReference type="ARBA" id="ARBA00010398"/>
    </source>
</evidence>
<evidence type="ECO:0000256" key="1">
    <source>
        <dbReference type="ARBA" id="ARBA00001700"/>
    </source>
</evidence>
<keyword evidence="11 19" id="KW-0808">Transferase</keyword>
<feature type="domain" description="B12-binding" evidence="22">
    <location>
        <begin position="626"/>
        <end position="746"/>
    </location>
</feature>
<dbReference type="SUPFAM" id="SSF82282">
    <property type="entry name" value="Homocysteine S-methyltransferase"/>
    <property type="match status" value="1"/>
</dbReference>
<dbReference type="GO" id="GO:0008705">
    <property type="term" value="F:methionine synthase activity"/>
    <property type="evidence" value="ECO:0007669"/>
    <property type="project" value="UniProtKB-EC"/>
</dbReference>
<dbReference type="GO" id="GO:0031419">
    <property type="term" value="F:cobalamin binding"/>
    <property type="evidence" value="ECO:0007669"/>
    <property type="project" value="UniProtKB-KW"/>
</dbReference>
<comment type="similarity">
    <text evidence="5">Belongs to the vitamin-B12 dependent methionine synthase family.</text>
</comment>